<feature type="domain" description="CBM1" evidence="16">
    <location>
        <begin position="452"/>
        <end position="488"/>
    </location>
</feature>
<dbReference type="Proteomes" id="UP000326950">
    <property type="component" value="Unassembled WGS sequence"/>
</dbReference>
<evidence type="ECO:0000256" key="3">
    <source>
        <dbReference type="ARBA" id="ARBA00005641"/>
    </source>
</evidence>
<dbReference type="SUPFAM" id="SSF57180">
    <property type="entry name" value="Cellulose-binding domain"/>
    <property type="match status" value="1"/>
</dbReference>
<dbReference type="InterPro" id="IPR001547">
    <property type="entry name" value="Glyco_hydro_5"/>
</dbReference>
<dbReference type="SMART" id="SM00236">
    <property type="entry name" value="fCBD"/>
    <property type="match status" value="1"/>
</dbReference>
<evidence type="ECO:0000256" key="2">
    <source>
        <dbReference type="ARBA" id="ARBA00002993"/>
    </source>
</evidence>
<feature type="chain" id="PRO_5024860970" description="cellulase" evidence="15">
    <location>
        <begin position="19"/>
        <end position="488"/>
    </location>
</feature>
<gene>
    <name evidence="17" type="ORF">BDV40DRAFT_33563</name>
</gene>
<evidence type="ECO:0000256" key="7">
    <source>
        <dbReference type="ARBA" id="ARBA00023001"/>
    </source>
</evidence>
<comment type="similarity">
    <text evidence="3 13">Belongs to the glycosyl hydrolase 5 (cellulase A) family.</text>
</comment>
<proteinExistence type="inferred from homology"/>
<dbReference type="PANTHER" id="PTHR34142">
    <property type="entry name" value="ENDO-BETA-1,4-GLUCANASE A"/>
    <property type="match status" value="1"/>
</dbReference>
<evidence type="ECO:0000256" key="10">
    <source>
        <dbReference type="ARBA" id="ARBA00033295"/>
    </source>
</evidence>
<evidence type="ECO:0000256" key="5">
    <source>
        <dbReference type="ARBA" id="ARBA00022729"/>
    </source>
</evidence>
<dbReference type="AlphaFoldDB" id="A0A5N6UHE1"/>
<dbReference type="InterPro" id="IPR035971">
    <property type="entry name" value="CBD_sf"/>
</dbReference>
<evidence type="ECO:0000256" key="14">
    <source>
        <dbReference type="SAM" id="MobiDB-lite"/>
    </source>
</evidence>
<dbReference type="FunFam" id="3.20.20.80:FF:000078">
    <property type="entry name" value="Endo-beta-1,4-glucanase B"/>
    <property type="match status" value="1"/>
</dbReference>
<keyword evidence="7" id="KW-0119">Carbohydrate metabolism</keyword>
<evidence type="ECO:0000256" key="9">
    <source>
        <dbReference type="ARBA" id="ARBA00025192"/>
    </source>
</evidence>
<organism evidence="17 18">
    <name type="scientific">Aspergillus tamarii</name>
    <dbReference type="NCBI Taxonomy" id="41984"/>
    <lineage>
        <taxon>Eukaryota</taxon>
        <taxon>Fungi</taxon>
        <taxon>Dikarya</taxon>
        <taxon>Ascomycota</taxon>
        <taxon>Pezizomycotina</taxon>
        <taxon>Eurotiomycetes</taxon>
        <taxon>Eurotiomycetidae</taxon>
        <taxon>Eurotiales</taxon>
        <taxon>Aspergillaceae</taxon>
        <taxon>Aspergillus</taxon>
        <taxon>Aspergillus subgen. Circumdati</taxon>
    </lineage>
</organism>
<keyword evidence="8 13" id="KW-0326">Glycosidase</keyword>
<evidence type="ECO:0000256" key="1">
    <source>
        <dbReference type="ARBA" id="ARBA00000966"/>
    </source>
</evidence>
<dbReference type="EMBL" id="ML738707">
    <property type="protein sequence ID" value="KAE8157998.1"/>
    <property type="molecule type" value="Genomic_DNA"/>
</dbReference>
<feature type="compositionally biased region" description="Low complexity" evidence="14">
    <location>
        <begin position="404"/>
        <end position="426"/>
    </location>
</feature>
<feature type="signal peptide" evidence="15">
    <location>
        <begin position="1"/>
        <end position="18"/>
    </location>
</feature>
<accession>A0A5N6UHE1</accession>
<dbReference type="SUPFAM" id="SSF51445">
    <property type="entry name" value="(Trans)glycosidases"/>
    <property type="match status" value="1"/>
</dbReference>
<name>A0A5N6UHE1_ASPTM</name>
<dbReference type="Gene3D" id="3.20.20.80">
    <property type="entry name" value="Glycosidases"/>
    <property type="match status" value="1"/>
</dbReference>
<dbReference type="GO" id="GO:0005576">
    <property type="term" value="C:extracellular region"/>
    <property type="evidence" value="ECO:0007669"/>
    <property type="project" value="InterPro"/>
</dbReference>
<feature type="region of interest" description="Disordered" evidence="14">
    <location>
        <begin position="375"/>
        <end position="426"/>
    </location>
</feature>
<evidence type="ECO:0000256" key="13">
    <source>
        <dbReference type="RuleBase" id="RU361153"/>
    </source>
</evidence>
<dbReference type="PANTHER" id="PTHR34142:SF1">
    <property type="entry name" value="GLYCOSIDE HYDROLASE FAMILY 5 DOMAIN-CONTAINING PROTEIN"/>
    <property type="match status" value="1"/>
</dbReference>
<evidence type="ECO:0000256" key="6">
    <source>
        <dbReference type="ARBA" id="ARBA00022801"/>
    </source>
</evidence>
<comment type="catalytic activity">
    <reaction evidence="1">
        <text>Endohydrolysis of (1-&gt;4)-beta-D-glucosidic linkages in cellulose, lichenin and cereal beta-D-glucans.</text>
        <dbReference type="EC" id="3.2.1.4"/>
    </reaction>
</comment>
<evidence type="ECO:0000256" key="15">
    <source>
        <dbReference type="SAM" id="SignalP"/>
    </source>
</evidence>
<reference evidence="17 18" key="1">
    <citation type="submission" date="2019-04" db="EMBL/GenBank/DDBJ databases">
        <title>Friends and foes A comparative genomics study of 23 Aspergillus species from section Flavi.</title>
        <authorList>
            <consortium name="DOE Joint Genome Institute"/>
            <person name="Kjaerbolling I."/>
            <person name="Vesth T."/>
            <person name="Frisvad J.C."/>
            <person name="Nybo J.L."/>
            <person name="Theobald S."/>
            <person name="Kildgaard S."/>
            <person name="Isbrandt T."/>
            <person name="Kuo A."/>
            <person name="Sato A."/>
            <person name="Lyhne E.K."/>
            <person name="Kogle M.E."/>
            <person name="Wiebenga A."/>
            <person name="Kun R.S."/>
            <person name="Lubbers R.J."/>
            <person name="Makela M.R."/>
            <person name="Barry K."/>
            <person name="Chovatia M."/>
            <person name="Clum A."/>
            <person name="Daum C."/>
            <person name="Haridas S."/>
            <person name="He G."/>
            <person name="LaButti K."/>
            <person name="Lipzen A."/>
            <person name="Mondo S."/>
            <person name="Riley R."/>
            <person name="Salamov A."/>
            <person name="Simmons B.A."/>
            <person name="Magnuson J.K."/>
            <person name="Henrissat B."/>
            <person name="Mortensen U.H."/>
            <person name="Larsen T.O."/>
            <person name="Devries R.P."/>
            <person name="Grigoriev I.V."/>
            <person name="Machida M."/>
            <person name="Baker S.E."/>
            <person name="Andersen M.R."/>
        </authorList>
    </citation>
    <scope>NUCLEOTIDE SEQUENCE [LARGE SCALE GENOMIC DNA]</scope>
    <source>
        <strain evidence="17 18">CBS 117626</strain>
    </source>
</reference>
<evidence type="ECO:0000313" key="18">
    <source>
        <dbReference type="Proteomes" id="UP000326950"/>
    </source>
</evidence>
<dbReference type="EC" id="3.2.1.4" evidence="4"/>
<dbReference type="GO" id="GO:0008810">
    <property type="term" value="F:cellulase activity"/>
    <property type="evidence" value="ECO:0007669"/>
    <property type="project" value="UniProtKB-EC"/>
</dbReference>
<feature type="compositionally biased region" description="Low complexity" evidence="14">
    <location>
        <begin position="375"/>
        <end position="396"/>
    </location>
</feature>
<evidence type="ECO:0000256" key="12">
    <source>
        <dbReference type="ARBA" id="ARBA00042322"/>
    </source>
</evidence>
<keyword evidence="5 15" id="KW-0732">Signal</keyword>
<dbReference type="InterPro" id="IPR017853">
    <property type="entry name" value="GH"/>
</dbReference>
<protein>
    <recommendedName>
        <fullName evidence="4">cellulase</fullName>
        <ecNumber evidence="4">3.2.1.4</ecNumber>
    </recommendedName>
    <alternativeName>
        <fullName evidence="11">Carboxymethylcellulase B</fullName>
    </alternativeName>
    <alternativeName>
        <fullName evidence="12">Cellulase B</fullName>
    </alternativeName>
    <alternativeName>
        <fullName evidence="10">Endo-beta-1,4-mannanase F</fullName>
    </alternativeName>
</protein>
<evidence type="ECO:0000313" key="17">
    <source>
        <dbReference type="EMBL" id="KAE8157998.1"/>
    </source>
</evidence>
<sequence>MRIGNLIVAASAASLVHAYPTRDIRKRGSGFTWVGVSESGAEFGSNIPGTLGTDYTWPDTSKIQTLRNDGMNVFRIPFLMERLAPNEMTGSLDATYLKDLKSTVQAITDSGAYAVLDPHNYGRYSGSIISSTSDFKTFWKTVAGEFASNEKVIFDTNNEYHDMEQSLVLSLNQAAIDGIRAAGATTQYIFVEGNSYSGAWKWADTNDNLSQLTDPQDKIVYEMHQYLDSDGSGTSEACASSTIGKERLQTATQWLKTNNKKGFLGEFAGGVNEQCEQAVEGLLSYMSDNSDVWMGAEWWSAGPWWGSYMYSMEPTDGTAYSTYLPILKKYFVDGTGASSSVTSAVPSTAATSTSSTASASTASASSTAVSAVESSSTSSVAEAPSTTSEVAAATPTPSHPAPQPTSNSPSTFSDAPASSAPTTLSTSQACGYRTTVTVTASRFTAAPSSSASAVPHYYQCGGINYSGPSTCESGYTCVKQNPYYSQCL</sequence>
<keyword evidence="6 13" id="KW-0378">Hydrolase</keyword>
<dbReference type="OrthoDB" id="5823761at2759"/>
<keyword evidence="7" id="KW-0624">Polysaccharide degradation</keyword>
<evidence type="ECO:0000259" key="16">
    <source>
        <dbReference type="PROSITE" id="PS51164"/>
    </source>
</evidence>
<dbReference type="PROSITE" id="PS00562">
    <property type="entry name" value="CBM1_1"/>
    <property type="match status" value="1"/>
</dbReference>
<dbReference type="Pfam" id="PF00150">
    <property type="entry name" value="Cellulase"/>
    <property type="match status" value="1"/>
</dbReference>
<comment type="function">
    <text evidence="2">Endo-1,4-mannanase, a crucial enzyme for depolymerization of seed galactomannans and wood galactoglucomannans.</text>
</comment>
<keyword evidence="7" id="KW-0136">Cellulose degradation</keyword>
<comment type="function">
    <text evidence="9">Has endoglucanase activity on substrates containing beta-1,4 glycosidic bonds, like in carboxymethylcellulose (CMC), hydroxyethylcellulose (HEC) and beta-glucan. Involved in the degradation of complex natural cellulosic substrates.</text>
</comment>
<dbReference type="PROSITE" id="PS51164">
    <property type="entry name" value="CBM1_2"/>
    <property type="match status" value="1"/>
</dbReference>
<keyword evidence="18" id="KW-1185">Reference proteome</keyword>
<dbReference type="GO" id="GO:0030248">
    <property type="term" value="F:cellulose binding"/>
    <property type="evidence" value="ECO:0007669"/>
    <property type="project" value="InterPro"/>
</dbReference>
<evidence type="ECO:0000256" key="11">
    <source>
        <dbReference type="ARBA" id="ARBA00041735"/>
    </source>
</evidence>
<evidence type="ECO:0000256" key="4">
    <source>
        <dbReference type="ARBA" id="ARBA00012601"/>
    </source>
</evidence>
<dbReference type="Pfam" id="PF00734">
    <property type="entry name" value="CBM_1"/>
    <property type="match status" value="1"/>
</dbReference>
<evidence type="ECO:0000256" key="8">
    <source>
        <dbReference type="ARBA" id="ARBA00023295"/>
    </source>
</evidence>
<dbReference type="InterPro" id="IPR000254">
    <property type="entry name" value="CBD"/>
</dbReference>
<dbReference type="GO" id="GO:0030245">
    <property type="term" value="P:cellulose catabolic process"/>
    <property type="evidence" value="ECO:0007669"/>
    <property type="project" value="UniProtKB-KW"/>
</dbReference>